<dbReference type="AlphaFoldDB" id="A0A919NUS1"/>
<keyword evidence="1" id="KW-0812">Transmembrane</keyword>
<organism evidence="2 3">
    <name type="scientific">Paractinoplanes tereljensis</name>
    <dbReference type="NCBI Taxonomy" id="571912"/>
    <lineage>
        <taxon>Bacteria</taxon>
        <taxon>Bacillati</taxon>
        <taxon>Actinomycetota</taxon>
        <taxon>Actinomycetes</taxon>
        <taxon>Micromonosporales</taxon>
        <taxon>Micromonosporaceae</taxon>
        <taxon>Paractinoplanes</taxon>
    </lineage>
</organism>
<keyword evidence="1" id="KW-1133">Transmembrane helix</keyword>
<reference evidence="2" key="1">
    <citation type="submission" date="2021-01" db="EMBL/GenBank/DDBJ databases">
        <title>Whole genome shotgun sequence of Actinoplanes tereljensis NBRC 105297.</title>
        <authorList>
            <person name="Komaki H."/>
            <person name="Tamura T."/>
        </authorList>
    </citation>
    <scope>NUCLEOTIDE SEQUENCE</scope>
    <source>
        <strain evidence="2">NBRC 105297</strain>
    </source>
</reference>
<dbReference type="Proteomes" id="UP000623608">
    <property type="component" value="Unassembled WGS sequence"/>
</dbReference>
<proteinExistence type="predicted"/>
<feature type="transmembrane region" description="Helical" evidence="1">
    <location>
        <begin position="21"/>
        <end position="40"/>
    </location>
</feature>
<evidence type="ECO:0008006" key="4">
    <source>
        <dbReference type="Google" id="ProtNLM"/>
    </source>
</evidence>
<name>A0A919NUS1_9ACTN</name>
<feature type="transmembrane region" description="Helical" evidence="1">
    <location>
        <begin position="116"/>
        <end position="137"/>
    </location>
</feature>
<keyword evidence="3" id="KW-1185">Reference proteome</keyword>
<evidence type="ECO:0000256" key="1">
    <source>
        <dbReference type="SAM" id="Phobius"/>
    </source>
</evidence>
<keyword evidence="1" id="KW-0472">Membrane</keyword>
<protein>
    <recommendedName>
        <fullName evidence="4">Transmembrane protein</fullName>
    </recommendedName>
</protein>
<gene>
    <name evidence="2" type="ORF">Ate02nite_65920</name>
</gene>
<comment type="caution">
    <text evidence="2">The sequence shown here is derived from an EMBL/GenBank/DDBJ whole genome shotgun (WGS) entry which is preliminary data.</text>
</comment>
<dbReference type="EMBL" id="BOMY01000042">
    <property type="protein sequence ID" value="GIF23862.1"/>
    <property type="molecule type" value="Genomic_DNA"/>
</dbReference>
<evidence type="ECO:0000313" key="2">
    <source>
        <dbReference type="EMBL" id="GIF23862.1"/>
    </source>
</evidence>
<sequence>MGRWSGIVAGVLKIYPERPAAVLRQVAGDLVTVVWVYLWIRAAVWLHGLVDMLATPGAQLERLAGSLAVNLDAAGKAIGHVPLIGGDVTAPLTRAAGTAQSIAEAGRQQQQWAHDAAYTLPTLLLVVPLGLVLFVWLPLRIRRIRRTAASVEMRGSDAGLDLLALRALARQSVTRLARTHPDVAAGWRLGDPAAIEGLAALELRRVGLRPPTPRPIAYDLPTPVDPWSAG</sequence>
<evidence type="ECO:0000313" key="3">
    <source>
        <dbReference type="Proteomes" id="UP000623608"/>
    </source>
</evidence>
<accession>A0A919NUS1</accession>